<sequence>MYNNMNSTDKINLIAFAYRESSNILWSAYSFADWRREDFILNAGGGTVGAKVISKIGDTISGVLEDVNWGSANQLDIYEGMAEVNATTTTGKLITSLNRTTTISTNNTIKLPMPLYTFVNRGGSMDIVLATTTGADGGRSSIAIQLNLVLLSLTLVIFS</sequence>
<dbReference type="CTD" id="25356018"/>
<protein>
    <submittedName>
        <fullName evidence="1">Uncharacterized protein</fullName>
    </submittedName>
</protein>
<reference evidence="2" key="1">
    <citation type="journal article" date="2014" name="Nat. Genet.">
        <title>Genome of the human hookworm Necator americanus.</title>
        <authorList>
            <person name="Tang Y.T."/>
            <person name="Gao X."/>
            <person name="Rosa B.A."/>
            <person name="Abubucker S."/>
            <person name="Hallsworth-Pepin K."/>
            <person name="Martin J."/>
            <person name="Tyagi R."/>
            <person name="Heizer E."/>
            <person name="Zhang X."/>
            <person name="Bhonagiri-Palsikar V."/>
            <person name="Minx P."/>
            <person name="Warren W.C."/>
            <person name="Wang Q."/>
            <person name="Zhan B."/>
            <person name="Hotez P.J."/>
            <person name="Sternberg P.W."/>
            <person name="Dougall A."/>
            <person name="Gaze S.T."/>
            <person name="Mulvenna J."/>
            <person name="Sotillo J."/>
            <person name="Ranganathan S."/>
            <person name="Rabelo E.M."/>
            <person name="Wilson R.K."/>
            <person name="Felgner P.L."/>
            <person name="Bethony J."/>
            <person name="Hawdon J.M."/>
            <person name="Gasser R.B."/>
            <person name="Loukas A."/>
            <person name="Mitreva M."/>
        </authorList>
    </citation>
    <scope>NUCLEOTIDE SEQUENCE [LARGE SCALE GENOMIC DNA]</scope>
</reference>
<dbReference type="AlphaFoldDB" id="W2SHD0"/>
<dbReference type="KEGG" id="nai:NECAME_15992"/>
<dbReference type="Proteomes" id="UP000053676">
    <property type="component" value="Unassembled WGS sequence"/>
</dbReference>
<dbReference type="GeneID" id="25356018"/>
<organism evidence="1 2">
    <name type="scientific">Necator americanus</name>
    <name type="common">Human hookworm</name>
    <dbReference type="NCBI Taxonomy" id="51031"/>
    <lineage>
        <taxon>Eukaryota</taxon>
        <taxon>Metazoa</taxon>
        <taxon>Ecdysozoa</taxon>
        <taxon>Nematoda</taxon>
        <taxon>Chromadorea</taxon>
        <taxon>Rhabditida</taxon>
        <taxon>Rhabditina</taxon>
        <taxon>Rhabditomorpha</taxon>
        <taxon>Strongyloidea</taxon>
        <taxon>Ancylostomatidae</taxon>
        <taxon>Bunostominae</taxon>
        <taxon>Necator</taxon>
    </lineage>
</organism>
<name>W2SHD0_NECAM</name>
<keyword evidence="2" id="KW-1185">Reference proteome</keyword>
<dbReference type="OrthoDB" id="5859487at2759"/>
<evidence type="ECO:0000313" key="1">
    <source>
        <dbReference type="EMBL" id="ETN68162.1"/>
    </source>
</evidence>
<accession>W2SHD0</accession>
<dbReference type="EMBL" id="KI669317">
    <property type="protein sequence ID" value="ETN68162.1"/>
    <property type="molecule type" value="Genomic_DNA"/>
</dbReference>
<evidence type="ECO:0000313" key="2">
    <source>
        <dbReference type="Proteomes" id="UP000053676"/>
    </source>
</evidence>
<gene>
    <name evidence="1" type="ORF">NECAME_15992</name>
</gene>
<proteinExistence type="predicted"/>